<dbReference type="SUPFAM" id="SSF56112">
    <property type="entry name" value="Protein kinase-like (PK-like)"/>
    <property type="match status" value="1"/>
</dbReference>
<dbReference type="EMBL" id="JABVEC010000033">
    <property type="protein sequence ID" value="MBC6469913.1"/>
    <property type="molecule type" value="Genomic_DNA"/>
</dbReference>
<evidence type="ECO:0000313" key="2">
    <source>
        <dbReference type="EMBL" id="MBC6469913.1"/>
    </source>
</evidence>
<dbReference type="RefSeq" id="WP_187246961.1">
    <property type="nucleotide sequence ID" value="NZ_BAAAOK010000004.1"/>
</dbReference>
<reference evidence="2 3" key="1">
    <citation type="submission" date="2020-06" db="EMBL/GenBank/DDBJ databases">
        <title>Actinomadura xiongansis sp. nov., isolated from soil of Baiyangdian.</title>
        <authorList>
            <person name="Zhang X."/>
        </authorList>
    </citation>
    <scope>NUCLEOTIDE SEQUENCE [LARGE SCALE GENOMIC DNA]</scope>
    <source>
        <strain evidence="2 3">HBUM206468</strain>
    </source>
</reference>
<evidence type="ECO:0000313" key="3">
    <source>
        <dbReference type="Proteomes" id="UP000805614"/>
    </source>
</evidence>
<dbReference type="InterPro" id="IPR011009">
    <property type="entry name" value="Kinase-like_dom_sf"/>
</dbReference>
<feature type="domain" description="Aminoglycoside phosphotransferase" evidence="1">
    <location>
        <begin position="123"/>
        <end position="184"/>
    </location>
</feature>
<dbReference type="Gene3D" id="3.90.1200.10">
    <property type="match status" value="1"/>
</dbReference>
<name>A0ABR7LYI9_9ACTN</name>
<accession>A0ABR7LYI9</accession>
<sequence>MTVDQEVPLLGGDVTEGVVRVGDTVRRPMRPHTLAVHGLLRHLESVGFDGAPRVLGIDDRGREILSWVPGRAPHRPLPGYAATDETLVALARLLRRLHDAASSYDPPAGAAWDSEATSNLDGPHDLIGHCDVTPENVVFRDGVPCALIDFDLARPTTRLYDVVTTLRHWAPLDDPADRDLVQRHADVGRRIALFCGAYGLDREQRREVLPAARIRFERSYDAMRTRAERQGEGWARMWRSGVGDRIRRAQDWLERNWDDLDAHLG</sequence>
<proteinExistence type="predicted"/>
<dbReference type="InterPro" id="IPR002575">
    <property type="entry name" value="Aminoglycoside_PTrfase"/>
</dbReference>
<dbReference type="Pfam" id="PF01636">
    <property type="entry name" value="APH"/>
    <property type="match status" value="1"/>
</dbReference>
<protein>
    <submittedName>
        <fullName evidence="2">Phosphotransferase</fullName>
    </submittedName>
</protein>
<evidence type="ECO:0000259" key="1">
    <source>
        <dbReference type="Pfam" id="PF01636"/>
    </source>
</evidence>
<organism evidence="2 3">
    <name type="scientific">Actinomadura alba</name>
    <dbReference type="NCBI Taxonomy" id="406431"/>
    <lineage>
        <taxon>Bacteria</taxon>
        <taxon>Bacillati</taxon>
        <taxon>Actinomycetota</taxon>
        <taxon>Actinomycetes</taxon>
        <taxon>Streptosporangiales</taxon>
        <taxon>Thermomonosporaceae</taxon>
        <taxon>Actinomadura</taxon>
    </lineage>
</organism>
<comment type="caution">
    <text evidence="2">The sequence shown here is derived from an EMBL/GenBank/DDBJ whole genome shotgun (WGS) entry which is preliminary data.</text>
</comment>
<dbReference type="Proteomes" id="UP000805614">
    <property type="component" value="Unassembled WGS sequence"/>
</dbReference>
<keyword evidence="3" id="KW-1185">Reference proteome</keyword>
<gene>
    <name evidence="2" type="ORF">HKK74_31130</name>
</gene>